<comment type="catalytic activity">
    <reaction evidence="2">
        <text>3-hydroxy-2-methylpropanoyl-CoA + H2O = 3-hydroxy-2-methylpropanoate + CoA + H(+)</text>
        <dbReference type="Rhea" id="RHEA:20888"/>
        <dbReference type="ChEBI" id="CHEBI:11805"/>
        <dbReference type="ChEBI" id="CHEBI:15377"/>
        <dbReference type="ChEBI" id="CHEBI:15378"/>
        <dbReference type="ChEBI" id="CHEBI:57287"/>
        <dbReference type="ChEBI" id="CHEBI:57340"/>
        <dbReference type="EC" id="3.1.2.4"/>
    </reaction>
</comment>
<dbReference type="InterPro" id="IPR032259">
    <property type="entry name" value="HIBYL-CoA-H"/>
</dbReference>
<dbReference type="PANTHER" id="PTHR43176:SF5">
    <property type="entry name" value="3-HYDROXYISOBUTYRYL-COA HYDROLASE-LIKE PROTEIN 4, MITOCHONDRIAL"/>
    <property type="match status" value="1"/>
</dbReference>
<dbReference type="EMBL" id="CM035410">
    <property type="protein sequence ID" value="KAH7437213.1"/>
    <property type="molecule type" value="Genomic_DNA"/>
</dbReference>
<dbReference type="Pfam" id="PF16113">
    <property type="entry name" value="ECH_2"/>
    <property type="match status" value="1"/>
</dbReference>
<proteinExistence type="inferred from homology"/>
<keyword evidence="1 2" id="KW-0378">Hydrolase</keyword>
<reference evidence="4" key="1">
    <citation type="submission" date="2021-08" db="EMBL/GenBank/DDBJ databases">
        <title>WGS assembly of Ceratopteris richardii.</title>
        <authorList>
            <person name="Marchant D.B."/>
            <person name="Chen G."/>
            <person name="Jenkins J."/>
            <person name="Shu S."/>
            <person name="Leebens-Mack J."/>
            <person name="Grimwood J."/>
            <person name="Schmutz J."/>
            <person name="Soltis P."/>
            <person name="Soltis D."/>
            <person name="Chen Z.-H."/>
        </authorList>
    </citation>
    <scope>NUCLEOTIDE SEQUENCE</scope>
    <source>
        <strain evidence="4">Whitten #5841</strain>
        <tissue evidence="4">Leaf</tissue>
    </source>
</reference>
<dbReference type="InterPro" id="IPR029045">
    <property type="entry name" value="ClpP/crotonase-like_dom_sf"/>
</dbReference>
<dbReference type="CDD" id="cd06558">
    <property type="entry name" value="crotonase-like"/>
    <property type="match status" value="1"/>
</dbReference>
<feature type="domain" description="Enoyl-CoA hydratase/isomerase" evidence="3">
    <location>
        <begin position="35"/>
        <end position="363"/>
    </location>
</feature>
<keyword evidence="5" id="KW-1185">Reference proteome</keyword>
<dbReference type="SUPFAM" id="SSF52096">
    <property type="entry name" value="ClpP/crotonase"/>
    <property type="match status" value="1"/>
</dbReference>
<name>A0A8T2UTW4_CERRI</name>
<comment type="similarity">
    <text evidence="2">Belongs to the enoyl-CoA hydratase/isomerase family.</text>
</comment>
<comment type="function">
    <text evidence="2">Hydrolyzes 3-hydroxyisobutyryl-CoA (HIBYL-CoA), a saline catabolite. Has high activity toward isobutyryl-CoA. Could be an isobutyryl-CoA dehydrogenase that functions in valine catabolism.</text>
</comment>
<dbReference type="OMA" id="AYRNNEH"/>
<dbReference type="Proteomes" id="UP000825935">
    <property type="component" value="Chromosome 5"/>
</dbReference>
<evidence type="ECO:0000256" key="1">
    <source>
        <dbReference type="ARBA" id="ARBA00022801"/>
    </source>
</evidence>
<evidence type="ECO:0000313" key="4">
    <source>
        <dbReference type="EMBL" id="KAH7437213.1"/>
    </source>
</evidence>
<dbReference type="Gene3D" id="3.90.226.10">
    <property type="entry name" value="2-enoyl-CoA Hydratase, Chain A, domain 1"/>
    <property type="match status" value="1"/>
</dbReference>
<sequence>MFSCNSVYVAARSLSCRATMALEVVQALVSDNGLGIITLDRPKALNAMNLEMDSLYKSYLEGWGKSEKVKAILVQSSSPRAFSAGMDIKSVAAAIKDDKKTTLVSKVFDAEYTLICQIARLKKPYISLMDGITMGFGIGLSCHGTFRIVTERTVLAMPENGIGLFPDIGFAHIAARSPGNGAVGAYLALTGARINNPADALFSGIGTHFVPSENLTLLKEALLHTDFSSDAYGAVHSVLSQFTSSVDSEASLKRLLPSIVSCFGGGKSVMESIAALKKEQMSSDPKVSEWATGALTGLAKGAPFSLCITQQHFHAVAAAACNMDNELQEIEGVMKMEYRLALRTAIRDDFIEGVRAVVIDKDQLFYNLVKMSPGHERFLPDISFCYKHPRGSSQRVNITVHHIKIFQI</sequence>
<accession>A0A8T2UTW4</accession>
<comment type="caution">
    <text evidence="4">The sequence shown here is derived from an EMBL/GenBank/DDBJ whole genome shotgun (WGS) entry which is preliminary data.</text>
</comment>
<evidence type="ECO:0000259" key="3">
    <source>
        <dbReference type="Pfam" id="PF16113"/>
    </source>
</evidence>
<gene>
    <name evidence="4" type="ORF">KP509_05G060800</name>
</gene>
<dbReference type="OrthoDB" id="16820at2759"/>
<dbReference type="GO" id="GO:0003860">
    <property type="term" value="F:3-hydroxyisobutyryl-CoA hydrolase activity"/>
    <property type="evidence" value="ECO:0007669"/>
    <property type="project" value="UniProtKB-UniRule"/>
</dbReference>
<organism evidence="4 5">
    <name type="scientific">Ceratopteris richardii</name>
    <name type="common">Triangle waterfern</name>
    <dbReference type="NCBI Taxonomy" id="49495"/>
    <lineage>
        <taxon>Eukaryota</taxon>
        <taxon>Viridiplantae</taxon>
        <taxon>Streptophyta</taxon>
        <taxon>Embryophyta</taxon>
        <taxon>Tracheophyta</taxon>
        <taxon>Polypodiopsida</taxon>
        <taxon>Polypodiidae</taxon>
        <taxon>Polypodiales</taxon>
        <taxon>Pteridineae</taxon>
        <taxon>Pteridaceae</taxon>
        <taxon>Parkerioideae</taxon>
        <taxon>Ceratopteris</taxon>
    </lineage>
</organism>
<dbReference type="AlphaFoldDB" id="A0A8T2UTW4"/>
<evidence type="ECO:0000256" key="2">
    <source>
        <dbReference type="RuleBase" id="RU369070"/>
    </source>
</evidence>
<comment type="pathway">
    <text evidence="2">Amino-acid degradation; L-valine degradation.</text>
</comment>
<protein>
    <recommendedName>
        <fullName evidence="2">3-hydroxyisobutyryl-CoA hydrolase</fullName>
        <shortName evidence="2">HIB-CoA hydrolase</shortName>
        <shortName evidence="2">HIBYL-CoA-H</shortName>
        <ecNumber evidence="2">3.1.2.4</ecNumber>
    </recommendedName>
    <alternativeName>
        <fullName evidence="2">3-hydroxyisobutyryl-coenzyme A hydrolase</fullName>
    </alternativeName>
</protein>
<evidence type="ECO:0000313" key="5">
    <source>
        <dbReference type="Proteomes" id="UP000825935"/>
    </source>
</evidence>
<dbReference type="EC" id="3.1.2.4" evidence="2"/>
<dbReference type="InterPro" id="IPR045004">
    <property type="entry name" value="ECH_dom"/>
</dbReference>
<dbReference type="PANTHER" id="PTHR43176">
    <property type="entry name" value="3-HYDROXYISOBUTYRYL-COA HYDROLASE-RELATED"/>
    <property type="match status" value="1"/>
</dbReference>
<dbReference type="GO" id="GO:0006574">
    <property type="term" value="P:L-valine catabolic process"/>
    <property type="evidence" value="ECO:0007669"/>
    <property type="project" value="UniProtKB-UniRule"/>
</dbReference>